<evidence type="ECO:0000256" key="1">
    <source>
        <dbReference type="SAM" id="MobiDB-lite"/>
    </source>
</evidence>
<dbReference type="SUPFAM" id="SSF53474">
    <property type="entry name" value="alpha/beta-Hydrolases"/>
    <property type="match status" value="1"/>
</dbReference>
<feature type="domain" description="Serine aminopeptidase S33" evidence="2">
    <location>
        <begin position="7"/>
        <end position="226"/>
    </location>
</feature>
<dbReference type="EC" id="2.3.1.22" evidence="3"/>
<protein>
    <submittedName>
        <fullName evidence="3">2-acylglycerol O-acyltransferase</fullName>
        <ecNumber evidence="3">2.3.1.22</ecNumber>
    </submittedName>
</protein>
<gene>
    <name evidence="3" type="ORF">HanXRQr2_Chr07g0302181</name>
</gene>
<reference evidence="3" key="1">
    <citation type="journal article" date="2017" name="Nature">
        <title>The sunflower genome provides insights into oil metabolism, flowering and Asterid evolution.</title>
        <authorList>
            <person name="Badouin H."/>
            <person name="Gouzy J."/>
            <person name="Grassa C.J."/>
            <person name="Murat F."/>
            <person name="Staton S.E."/>
            <person name="Cottret L."/>
            <person name="Lelandais-Briere C."/>
            <person name="Owens G.L."/>
            <person name="Carrere S."/>
            <person name="Mayjonade B."/>
            <person name="Legrand L."/>
            <person name="Gill N."/>
            <person name="Kane N.C."/>
            <person name="Bowers J.E."/>
            <person name="Hubner S."/>
            <person name="Bellec A."/>
            <person name="Berard A."/>
            <person name="Berges H."/>
            <person name="Blanchet N."/>
            <person name="Boniface M.C."/>
            <person name="Brunel D."/>
            <person name="Catrice O."/>
            <person name="Chaidir N."/>
            <person name="Claudel C."/>
            <person name="Donnadieu C."/>
            <person name="Faraut T."/>
            <person name="Fievet G."/>
            <person name="Helmstetter N."/>
            <person name="King M."/>
            <person name="Knapp S.J."/>
            <person name="Lai Z."/>
            <person name="Le Paslier M.C."/>
            <person name="Lippi Y."/>
            <person name="Lorenzon L."/>
            <person name="Mandel J.R."/>
            <person name="Marage G."/>
            <person name="Marchand G."/>
            <person name="Marquand E."/>
            <person name="Bret-Mestries E."/>
            <person name="Morien E."/>
            <person name="Nambeesan S."/>
            <person name="Nguyen T."/>
            <person name="Pegot-Espagnet P."/>
            <person name="Pouilly N."/>
            <person name="Raftis F."/>
            <person name="Sallet E."/>
            <person name="Schiex T."/>
            <person name="Thomas J."/>
            <person name="Vandecasteele C."/>
            <person name="Vares D."/>
            <person name="Vear F."/>
            <person name="Vautrin S."/>
            <person name="Crespi M."/>
            <person name="Mangin B."/>
            <person name="Burke J.M."/>
            <person name="Salse J."/>
            <person name="Munos S."/>
            <person name="Vincourt P."/>
            <person name="Rieseberg L.H."/>
            <person name="Langlade N.B."/>
        </authorList>
    </citation>
    <scope>NUCLEOTIDE SEQUENCE</scope>
    <source>
        <tissue evidence="3">Leaves</tissue>
    </source>
</reference>
<dbReference type="InterPro" id="IPR029058">
    <property type="entry name" value="AB_hydrolase_fold"/>
</dbReference>
<keyword evidence="3" id="KW-0012">Acyltransferase</keyword>
<dbReference type="InterPro" id="IPR000073">
    <property type="entry name" value="AB_hydrolase_1"/>
</dbReference>
<evidence type="ECO:0000313" key="4">
    <source>
        <dbReference type="Proteomes" id="UP000215914"/>
    </source>
</evidence>
<dbReference type="GO" id="GO:0016020">
    <property type="term" value="C:membrane"/>
    <property type="evidence" value="ECO:0000318"/>
    <property type="project" value="GO_Central"/>
</dbReference>
<dbReference type="GO" id="GO:0003846">
    <property type="term" value="F:2-acylglycerol O-acyltransferase activity"/>
    <property type="evidence" value="ECO:0007669"/>
    <property type="project" value="UniProtKB-EC"/>
</dbReference>
<comment type="caution">
    <text evidence="3">The sequence shown here is derived from an EMBL/GenBank/DDBJ whole genome shotgun (WGS) entry which is preliminary data.</text>
</comment>
<dbReference type="PRINTS" id="PR00111">
    <property type="entry name" value="ABHYDROLASE"/>
</dbReference>
<reference evidence="3" key="2">
    <citation type="submission" date="2020-06" db="EMBL/GenBank/DDBJ databases">
        <title>Helianthus annuus Genome sequencing and assembly Release 2.</title>
        <authorList>
            <person name="Gouzy J."/>
            <person name="Langlade N."/>
            <person name="Munos S."/>
        </authorList>
    </citation>
    <scope>NUCLEOTIDE SEQUENCE</scope>
    <source>
        <tissue evidence="3">Leaves</tissue>
    </source>
</reference>
<name>A0A9K3IMD3_HELAN</name>
<dbReference type="InterPro" id="IPR022742">
    <property type="entry name" value="Hydrolase_4"/>
</dbReference>
<dbReference type="PANTHER" id="PTHR11614">
    <property type="entry name" value="PHOSPHOLIPASE-RELATED"/>
    <property type="match status" value="1"/>
</dbReference>
<sequence>MECSVSMKGAAMRLVKAGFGVYGIDNQGHGKSDGIKGFISHFNDLVEDCSQFFTSICERNENKNKLRILLGESMGGAMVLRLHLKKPDFWDGGVLVAPMCKIADNMRPSPIMFNVLTQLRKFIPTWKIVPGDDIVELAFRDPKIRQEIRDNPLCYKGRVRLQTAMELYTVTVDLEKKLKDVTMTFLIVHGEDDDVTDPLTSKLLYDSASSTDKTFKLYPGMWHALTYGEFTENTDIVFADAISWINERIARGNSRSERELKSKNDKPPDTDKKKDHN</sequence>
<evidence type="ECO:0000313" key="3">
    <source>
        <dbReference type="EMBL" id="KAF5799230.1"/>
    </source>
</evidence>
<evidence type="ECO:0000259" key="2">
    <source>
        <dbReference type="Pfam" id="PF12146"/>
    </source>
</evidence>
<dbReference type="Pfam" id="PF12146">
    <property type="entry name" value="Hydrolase_4"/>
    <property type="match status" value="1"/>
</dbReference>
<keyword evidence="3" id="KW-0808">Transferase</keyword>
<organism evidence="3 4">
    <name type="scientific">Helianthus annuus</name>
    <name type="common">Common sunflower</name>
    <dbReference type="NCBI Taxonomy" id="4232"/>
    <lineage>
        <taxon>Eukaryota</taxon>
        <taxon>Viridiplantae</taxon>
        <taxon>Streptophyta</taxon>
        <taxon>Embryophyta</taxon>
        <taxon>Tracheophyta</taxon>
        <taxon>Spermatophyta</taxon>
        <taxon>Magnoliopsida</taxon>
        <taxon>eudicotyledons</taxon>
        <taxon>Gunneridae</taxon>
        <taxon>Pentapetalae</taxon>
        <taxon>asterids</taxon>
        <taxon>campanulids</taxon>
        <taxon>Asterales</taxon>
        <taxon>Asteraceae</taxon>
        <taxon>Asteroideae</taxon>
        <taxon>Heliantheae alliance</taxon>
        <taxon>Heliantheae</taxon>
        <taxon>Helianthus</taxon>
    </lineage>
</organism>
<dbReference type="InterPro" id="IPR051044">
    <property type="entry name" value="MAG_DAG_Lipase"/>
</dbReference>
<keyword evidence="4" id="KW-1185">Reference proteome</keyword>
<dbReference type="Gene3D" id="3.40.50.1820">
    <property type="entry name" value="alpha/beta hydrolase"/>
    <property type="match status" value="1"/>
</dbReference>
<feature type="region of interest" description="Disordered" evidence="1">
    <location>
        <begin position="253"/>
        <end position="277"/>
    </location>
</feature>
<dbReference type="Proteomes" id="UP000215914">
    <property type="component" value="Unassembled WGS sequence"/>
</dbReference>
<dbReference type="AlphaFoldDB" id="A0A9K3IMD3"/>
<dbReference type="GO" id="GO:0016298">
    <property type="term" value="F:lipase activity"/>
    <property type="evidence" value="ECO:0000318"/>
    <property type="project" value="GO_Central"/>
</dbReference>
<accession>A0A9K3IMD3</accession>
<dbReference type="EMBL" id="MNCJ02000322">
    <property type="protein sequence ID" value="KAF5799230.1"/>
    <property type="molecule type" value="Genomic_DNA"/>
</dbReference>
<dbReference type="Gramene" id="mRNA:HanXRQr2_Chr07g0302181">
    <property type="protein sequence ID" value="mRNA:HanXRQr2_Chr07g0302181"/>
    <property type="gene ID" value="HanXRQr2_Chr07g0302181"/>
</dbReference>
<proteinExistence type="predicted"/>